<organism evidence="1">
    <name type="scientific">bioreactor metagenome</name>
    <dbReference type="NCBI Taxonomy" id="1076179"/>
    <lineage>
        <taxon>unclassified sequences</taxon>
        <taxon>metagenomes</taxon>
        <taxon>ecological metagenomes</taxon>
    </lineage>
</organism>
<protein>
    <submittedName>
        <fullName evidence="1">Uncharacterized protein</fullName>
    </submittedName>
</protein>
<gene>
    <name evidence="1" type="ORF">SDC9_167242</name>
</gene>
<evidence type="ECO:0000313" key="1">
    <source>
        <dbReference type="EMBL" id="MPN19867.1"/>
    </source>
</evidence>
<proteinExistence type="predicted"/>
<accession>A0A645FZ92</accession>
<dbReference type="EMBL" id="VSSQ01067486">
    <property type="protein sequence ID" value="MPN19867.1"/>
    <property type="molecule type" value="Genomic_DNA"/>
</dbReference>
<dbReference type="AlphaFoldDB" id="A0A645FZ92"/>
<comment type="caution">
    <text evidence="1">The sequence shown here is derived from an EMBL/GenBank/DDBJ whole genome shotgun (WGS) entry which is preliminary data.</text>
</comment>
<reference evidence="1" key="1">
    <citation type="submission" date="2019-08" db="EMBL/GenBank/DDBJ databases">
        <authorList>
            <person name="Kucharzyk K."/>
            <person name="Murdoch R.W."/>
            <person name="Higgins S."/>
            <person name="Loffler F."/>
        </authorList>
    </citation>
    <scope>NUCLEOTIDE SEQUENCE</scope>
</reference>
<name>A0A645FZ92_9ZZZZ</name>
<sequence>MGGHVHSPGQHIVEIAHIVDVLIAVGVRPAHLHRGDLAPAREFGSNQLGQRRGVLVQPGGEEPALPAGEPPRHHPLEVVGAQDRARLDAQAVVLDQPVGDHQACGAHLGHPQLGAQRIVAVVDRVAVGDLMGDHHNAVLDHLAGITRQHELGARLLQIVGHHDVVDMALGVQIGPAQLNVSDENPGHRGTRSDIGASSAYIALIASA</sequence>